<organism evidence="1 2">
    <name type="scientific">Prochlorococcus marinus str. MIT 9401</name>
    <dbReference type="NCBI Taxonomy" id="167551"/>
    <lineage>
        <taxon>Bacteria</taxon>
        <taxon>Bacillati</taxon>
        <taxon>Cyanobacteriota</taxon>
        <taxon>Cyanophyceae</taxon>
        <taxon>Synechococcales</taxon>
        <taxon>Prochlorococcaceae</taxon>
        <taxon>Prochlorococcus</taxon>
    </lineage>
</organism>
<evidence type="ECO:0000313" key="1">
    <source>
        <dbReference type="EMBL" id="KGG06728.1"/>
    </source>
</evidence>
<dbReference type="Proteomes" id="UP000030481">
    <property type="component" value="Unassembled WGS sequence"/>
</dbReference>
<comment type="caution">
    <text evidence="1">The sequence shown here is derived from an EMBL/GenBank/DDBJ whole genome shotgun (WGS) entry which is preliminary data.</text>
</comment>
<dbReference type="AlphaFoldDB" id="A0A0A2AXY4"/>
<proteinExistence type="predicted"/>
<name>A0A0A2AXY4_PROMR</name>
<dbReference type="InterPro" id="IPR032585">
    <property type="entry name" value="DUF4912"/>
</dbReference>
<reference evidence="2" key="1">
    <citation type="journal article" date="2014" name="Sci. Data">
        <title>Genomes of diverse isolates of the marine cyanobacterium Prochlorococcus.</title>
        <authorList>
            <person name="Biller S."/>
            <person name="Berube P."/>
            <person name="Thompson J."/>
            <person name="Kelly L."/>
            <person name="Roggensack S."/>
            <person name="Awad L."/>
            <person name="Roache-Johnson K."/>
            <person name="Ding H."/>
            <person name="Giovannoni S.J."/>
            <person name="Moore L.R."/>
            <person name="Chisholm S.W."/>
        </authorList>
    </citation>
    <scope>NUCLEOTIDE SEQUENCE [LARGE SCALE GENOMIC DNA]</scope>
</reference>
<dbReference type="Gene3D" id="2.60.40.10">
    <property type="entry name" value="Immunoglobulins"/>
    <property type="match status" value="1"/>
</dbReference>
<evidence type="ECO:0008006" key="3">
    <source>
        <dbReference type="Google" id="ProtNLM"/>
    </source>
</evidence>
<accession>A0A0A2AXY4</accession>
<protein>
    <recommendedName>
        <fullName evidence="3">DUF4912 domain-containing protein</fullName>
    </recommendedName>
</protein>
<dbReference type="EMBL" id="JNAR01000017">
    <property type="protein sequence ID" value="KGG06728.1"/>
    <property type="molecule type" value="Genomic_DNA"/>
</dbReference>
<gene>
    <name evidence="1" type="ORF">EV01_1933</name>
</gene>
<sequence>MSSQRILTTGQKDTQFQKKKNILIPNKNGEFKVADGIMNKDQLLSLTLRQLRQEASKLSVPLYSRKTKAVLVDLILKYQEKSTKKTYTTPPESKFEGTSESNNYNSSEEVKTNVVFLPRDPDWAYVFWQISDADREKAQSLGASKLCLRLFDASGSKESNFNQGTLREIAVDSYSTEWYLPIPLADRDYKVELGYKYGFNWMSLAFSSISHVPGSHPSEQILDKFVPFNLDSTSESIPDISNPVVSEQNGMHERLYQAATNIPLRRKVGSEEFMENLNSANSNNNLTDSGAGKWSSGLNDSGSGIVKNRSFWLVADAELIVYGATEPSAKLTIGGEDVPLAADGTFRIQVPFRDGTQKYDIKAIDVSGEQEKSISMKFDRTTPLDDTNEKDNAETEWF</sequence>
<evidence type="ECO:0000313" key="2">
    <source>
        <dbReference type="Proteomes" id="UP000030481"/>
    </source>
</evidence>
<dbReference type="InterPro" id="IPR013783">
    <property type="entry name" value="Ig-like_fold"/>
</dbReference>
<dbReference type="Pfam" id="PF16258">
    <property type="entry name" value="DUF4912"/>
    <property type="match status" value="1"/>
</dbReference>